<dbReference type="AlphaFoldDB" id="A0A1K2HEP0"/>
<feature type="transmembrane region" description="Helical" evidence="1">
    <location>
        <begin position="70"/>
        <end position="87"/>
    </location>
</feature>
<reference evidence="2 3" key="1">
    <citation type="submission" date="2016-11" db="EMBL/GenBank/DDBJ databases">
        <authorList>
            <person name="Jaros S."/>
            <person name="Januszkiewicz K."/>
            <person name="Wedrychowicz H."/>
        </authorList>
    </citation>
    <scope>NUCLEOTIDE SEQUENCE [LARGE SCALE GENOMIC DNA]</scope>
    <source>
        <strain evidence="2 3">DSM 22330</strain>
    </source>
</reference>
<keyword evidence="1" id="KW-0812">Transmembrane</keyword>
<dbReference type="STRING" id="1122154.SAMN02746068_01347"/>
<dbReference type="EMBL" id="FPKS01000006">
    <property type="protein sequence ID" value="SFZ74778.1"/>
    <property type="molecule type" value="Genomic_DNA"/>
</dbReference>
<accession>A0A1K2HEP0</accession>
<dbReference type="Pfam" id="PF06961">
    <property type="entry name" value="DUF1294"/>
    <property type="match status" value="1"/>
</dbReference>
<feature type="transmembrane region" description="Helical" evidence="1">
    <location>
        <begin position="6"/>
        <end position="23"/>
    </location>
</feature>
<sequence length="90" mass="10570">MMKEIWLGLLILWNLVVFGLYAEDKRRAKRGLWRISEKALLLSAFMFGGIGAIISAHICHHKTRKWYFQVVWWIGVILDVLIIVFILKSK</sequence>
<gene>
    <name evidence="2" type="ORF">SAMN02746068_01347</name>
</gene>
<evidence type="ECO:0000313" key="3">
    <source>
        <dbReference type="Proteomes" id="UP000185655"/>
    </source>
</evidence>
<dbReference type="OrthoDB" id="1698854at2"/>
<dbReference type="PIRSF" id="PIRSF002599">
    <property type="entry name" value="Cold_shock_A"/>
    <property type="match status" value="1"/>
</dbReference>
<protein>
    <submittedName>
        <fullName evidence="2">Uncharacterized membrane protein YsdA, DUF1294 family</fullName>
    </submittedName>
</protein>
<name>A0A1K2HEP0_9LACT</name>
<evidence type="ECO:0000256" key="1">
    <source>
        <dbReference type="SAM" id="Phobius"/>
    </source>
</evidence>
<evidence type="ECO:0000313" key="2">
    <source>
        <dbReference type="EMBL" id="SFZ74778.1"/>
    </source>
</evidence>
<dbReference type="InterPro" id="IPR010718">
    <property type="entry name" value="DUF1294"/>
</dbReference>
<dbReference type="GO" id="GO:0003676">
    <property type="term" value="F:nucleic acid binding"/>
    <property type="evidence" value="ECO:0007669"/>
    <property type="project" value="InterPro"/>
</dbReference>
<feature type="transmembrane region" description="Helical" evidence="1">
    <location>
        <begin position="39"/>
        <end position="58"/>
    </location>
</feature>
<dbReference type="InterPro" id="IPR012156">
    <property type="entry name" value="Cold_shock_CspA"/>
</dbReference>
<organism evidence="2 3">
    <name type="scientific">Pseudolactococcus chungangensis CAU 28 = DSM 22330</name>
    <dbReference type="NCBI Taxonomy" id="1122154"/>
    <lineage>
        <taxon>Bacteria</taxon>
        <taxon>Bacillati</taxon>
        <taxon>Bacillota</taxon>
        <taxon>Bacilli</taxon>
        <taxon>Lactobacillales</taxon>
        <taxon>Streptococcaceae</taxon>
        <taxon>Pseudolactococcus</taxon>
    </lineage>
</organism>
<proteinExistence type="predicted"/>
<keyword evidence="1" id="KW-0472">Membrane</keyword>
<keyword evidence="1" id="KW-1133">Transmembrane helix</keyword>
<dbReference type="Proteomes" id="UP000185655">
    <property type="component" value="Unassembled WGS sequence"/>
</dbReference>